<proteinExistence type="predicted"/>
<dbReference type="EMBL" id="KB206960">
    <property type="protein sequence ID" value="ELP86579.1"/>
    <property type="molecule type" value="Genomic_DNA"/>
</dbReference>
<dbReference type="VEuPathDB" id="AmoebaDB:EIN_162130"/>
<dbReference type="AlphaFoldDB" id="A0A0A1TYL5"/>
<evidence type="ECO:0000259" key="4">
    <source>
        <dbReference type="PROSITE" id="PS50014"/>
    </source>
</evidence>
<dbReference type="SUPFAM" id="SSF47370">
    <property type="entry name" value="Bromodomain"/>
    <property type="match status" value="1"/>
</dbReference>
<dbReference type="Pfam" id="PF00439">
    <property type="entry name" value="Bromodomain"/>
    <property type="match status" value="1"/>
</dbReference>
<dbReference type="InterPro" id="IPR001487">
    <property type="entry name" value="Bromodomain"/>
</dbReference>
<dbReference type="InterPro" id="IPR036427">
    <property type="entry name" value="Bromodomain-like_sf"/>
</dbReference>
<keyword evidence="6" id="KW-1185">Reference proteome</keyword>
<name>A0A0A1TYL5_ENTIV</name>
<dbReference type="RefSeq" id="XP_004185925.1">
    <property type="nucleotide sequence ID" value="XM_004185877.1"/>
</dbReference>
<evidence type="ECO:0000313" key="6">
    <source>
        <dbReference type="Proteomes" id="UP000014680"/>
    </source>
</evidence>
<dbReference type="Proteomes" id="UP000014680">
    <property type="component" value="Unassembled WGS sequence"/>
</dbReference>
<dbReference type="PANTHER" id="PTHR45926">
    <property type="entry name" value="OSJNBA0053K19.4 PROTEIN"/>
    <property type="match status" value="1"/>
</dbReference>
<feature type="compositionally biased region" description="Low complexity" evidence="3">
    <location>
        <begin position="262"/>
        <end position="275"/>
    </location>
</feature>
<dbReference type="PROSITE" id="PS50014">
    <property type="entry name" value="BROMODOMAIN_2"/>
    <property type="match status" value="1"/>
</dbReference>
<evidence type="ECO:0000313" key="5">
    <source>
        <dbReference type="EMBL" id="ELP86579.1"/>
    </source>
</evidence>
<evidence type="ECO:0000256" key="3">
    <source>
        <dbReference type="SAM" id="MobiDB-lite"/>
    </source>
</evidence>
<dbReference type="KEGG" id="eiv:EIN_162130"/>
<dbReference type="Gene3D" id="1.20.920.10">
    <property type="entry name" value="Bromodomain-like"/>
    <property type="match status" value="1"/>
</dbReference>
<dbReference type="PRINTS" id="PR00503">
    <property type="entry name" value="BROMODOMAIN"/>
</dbReference>
<evidence type="ECO:0000256" key="2">
    <source>
        <dbReference type="PROSITE-ProRule" id="PRU00035"/>
    </source>
</evidence>
<evidence type="ECO:0000256" key="1">
    <source>
        <dbReference type="ARBA" id="ARBA00023117"/>
    </source>
</evidence>
<reference evidence="5 6" key="1">
    <citation type="submission" date="2012-10" db="EMBL/GenBank/DDBJ databases">
        <authorList>
            <person name="Zafar N."/>
            <person name="Inman J."/>
            <person name="Hall N."/>
            <person name="Lorenzi H."/>
            <person name="Caler E."/>
        </authorList>
    </citation>
    <scope>NUCLEOTIDE SEQUENCE [LARGE SCALE GENOMIC DNA]</scope>
    <source>
        <strain evidence="5 6">IP1</strain>
    </source>
</reference>
<organism evidence="5 6">
    <name type="scientific">Entamoeba invadens IP1</name>
    <dbReference type="NCBI Taxonomy" id="370355"/>
    <lineage>
        <taxon>Eukaryota</taxon>
        <taxon>Amoebozoa</taxon>
        <taxon>Evosea</taxon>
        <taxon>Archamoebae</taxon>
        <taxon>Mastigamoebida</taxon>
        <taxon>Entamoebidae</taxon>
        <taxon>Entamoeba</taxon>
    </lineage>
</organism>
<accession>A0A0A1TYL5</accession>
<dbReference type="OMA" id="WVFYEPL"/>
<protein>
    <submittedName>
        <fullName evidence="5">Bromodomain containing protein, putative</fullName>
    </submittedName>
</protein>
<dbReference type="SMART" id="SM00297">
    <property type="entry name" value="BROMO"/>
    <property type="match status" value="1"/>
</dbReference>
<feature type="domain" description="Bromo" evidence="4">
    <location>
        <begin position="17"/>
        <end position="89"/>
    </location>
</feature>
<dbReference type="GeneID" id="14885539"/>
<feature type="region of interest" description="Disordered" evidence="3">
    <location>
        <begin position="239"/>
        <end position="275"/>
    </location>
</feature>
<sequence>MSQQELVKCKDINRKLMSQDEGVAFNTPVDPVALRVPTYPTVIKYPMDLGTIKRKLGDKKYTTKDEFYMDVILTFQDAIYFNHPESEVHHWAVKLEGLFLKLWTTAFGATKPTAVDPRLPIALSQTVGTAPLEPLTPLYSLLNPSETGIEKNKAKTKKSSKRGEKIFTDAELQKLKCDLKTIEKDKEKMRRVFEIIRVDRKGKAEVSISLKSCTNEQLKELQEVVGLKSDGNKKVEEELEKLTGTQSIGKPQKAMDSESESELSSSCSADSPKSN</sequence>
<gene>
    <name evidence="5" type="ORF">EIN_162130</name>
</gene>
<keyword evidence="1 2" id="KW-0103">Bromodomain</keyword>
<dbReference type="OrthoDB" id="21437at2759"/>